<evidence type="ECO:0000313" key="1">
    <source>
        <dbReference type="EMBL" id="KAK9237612.1"/>
    </source>
</evidence>
<accession>A0ACC3T121</accession>
<dbReference type="Proteomes" id="UP001433508">
    <property type="component" value="Unassembled WGS sequence"/>
</dbReference>
<sequence>MPSIIVDKRKRQRTAAKDSMAKKTRTTSAESRDSRDGPEPTPSAIIQMEQQISSSTEHYNNLVYLIGYLDRDDSQVALLAATSLFRTFARILAAGLLSRPKSSSAVPAQETVTLWLRDRYKDFKSKLIFLVNSENAEISLTSLTIMVRLVKEESIHLAPTKGEYYFAKALFKRILHALLHQSDDELLLEFVEKYVNKYDDLRYYFLHLSGLLANDAQTDLTGASKTKFTANLLSGLYAIENFPKEEVDIDEFLVELPEKSKQPVAKLSAQRAAFQDSWLAVLRLPLTIDQYKYILQVMHNKIVPYMSKPQALMDFLTDSCDTGGSTSLLALNALFSLMQKYNLDYPNFYTKLYALLDRNLMHVKYRSRFFRMLDLFLSSTHLPALLVASFIKRLSRLALSAPPSAIVIVIPFIYNLLKRHNSCNVLLQRTEMNEETAKQTRNDPFIASESDPLKSKALDSSLWELATLQSHYHPNVATLAKIMSEPFHKPAYNLEDFMDHTYNTMLDAEFTKNIRNPPAIEFELPKTIFECGDNGEQAYLEGWELR</sequence>
<gene>
    <name evidence="1" type="ORF">V1525DRAFT_442358</name>
</gene>
<evidence type="ECO:0000313" key="2">
    <source>
        <dbReference type="Proteomes" id="UP001433508"/>
    </source>
</evidence>
<reference evidence="2" key="1">
    <citation type="journal article" date="2024" name="Front. Bioeng. Biotechnol.">
        <title>Genome-scale model development and genomic sequencing of the oleaginous clade Lipomyces.</title>
        <authorList>
            <person name="Czajka J.J."/>
            <person name="Han Y."/>
            <person name="Kim J."/>
            <person name="Mondo S.J."/>
            <person name="Hofstad B.A."/>
            <person name="Robles A."/>
            <person name="Haridas S."/>
            <person name="Riley R."/>
            <person name="LaButti K."/>
            <person name="Pangilinan J."/>
            <person name="Andreopoulos W."/>
            <person name="Lipzen A."/>
            <person name="Yan J."/>
            <person name="Wang M."/>
            <person name="Ng V."/>
            <person name="Grigoriev I.V."/>
            <person name="Spatafora J.W."/>
            <person name="Magnuson J.K."/>
            <person name="Baker S.E."/>
            <person name="Pomraning K.R."/>
        </authorList>
    </citation>
    <scope>NUCLEOTIDE SEQUENCE [LARGE SCALE GENOMIC DNA]</scope>
    <source>
        <strain evidence="2">CBS 7786</strain>
    </source>
</reference>
<proteinExistence type="predicted"/>
<protein>
    <submittedName>
        <fullName evidence="1">CBF/Mak21 family-domain-containing protein</fullName>
    </submittedName>
</protein>
<comment type="caution">
    <text evidence="1">The sequence shown here is derived from an EMBL/GenBank/DDBJ whole genome shotgun (WGS) entry which is preliminary data.</text>
</comment>
<dbReference type="EMBL" id="MU971367">
    <property type="protein sequence ID" value="KAK9237612.1"/>
    <property type="molecule type" value="Genomic_DNA"/>
</dbReference>
<name>A0ACC3T121_LIPKO</name>
<organism evidence="1 2">
    <name type="scientific">Lipomyces kononenkoae</name>
    <name type="common">Yeast</name>
    <dbReference type="NCBI Taxonomy" id="34357"/>
    <lineage>
        <taxon>Eukaryota</taxon>
        <taxon>Fungi</taxon>
        <taxon>Dikarya</taxon>
        <taxon>Ascomycota</taxon>
        <taxon>Saccharomycotina</taxon>
        <taxon>Lipomycetes</taxon>
        <taxon>Lipomycetales</taxon>
        <taxon>Lipomycetaceae</taxon>
        <taxon>Lipomyces</taxon>
    </lineage>
</organism>
<keyword evidence="2" id="KW-1185">Reference proteome</keyword>